<organism evidence="10 11">
    <name type="scientific">Puccinia striiformis</name>
    <dbReference type="NCBI Taxonomy" id="27350"/>
    <lineage>
        <taxon>Eukaryota</taxon>
        <taxon>Fungi</taxon>
        <taxon>Dikarya</taxon>
        <taxon>Basidiomycota</taxon>
        <taxon>Pucciniomycotina</taxon>
        <taxon>Pucciniomycetes</taxon>
        <taxon>Pucciniales</taxon>
        <taxon>Pucciniaceae</taxon>
        <taxon>Puccinia</taxon>
    </lineage>
</organism>
<dbReference type="Gene3D" id="3.40.30.10">
    <property type="entry name" value="Glutaredoxin"/>
    <property type="match status" value="1"/>
</dbReference>
<keyword evidence="11" id="KW-1185">Reference proteome</keyword>
<reference evidence="10 11" key="1">
    <citation type="submission" date="2017-12" db="EMBL/GenBank/DDBJ databases">
        <title>Gene loss provides genomic basis for host adaptation in cereal stripe rust fungi.</title>
        <authorList>
            <person name="Xia C."/>
        </authorList>
    </citation>
    <scope>NUCLEOTIDE SEQUENCE [LARGE SCALE GENOMIC DNA]</scope>
    <source>
        <strain evidence="10 11">93TX-2</strain>
    </source>
</reference>
<dbReference type="PANTHER" id="PTHR12692">
    <property type="entry name" value="DOLICHYL-DIPHOSPHOOLIGOSACCHARIDE--PROTEIN GLYCOSYLTRANSFERASE-RELATED"/>
    <property type="match status" value="1"/>
</dbReference>
<evidence type="ECO:0000313" key="11">
    <source>
        <dbReference type="Proteomes" id="UP000238274"/>
    </source>
</evidence>
<evidence type="ECO:0000256" key="9">
    <source>
        <dbReference type="SAM" id="Phobius"/>
    </source>
</evidence>
<keyword evidence="7 9" id="KW-1133">Transmembrane helix</keyword>
<keyword evidence="8 9" id="KW-0472">Membrane</keyword>
<dbReference type="OrthoDB" id="67566at2759"/>
<dbReference type="VEuPathDB" id="FungiDB:PSTT_04326"/>
<gene>
    <name evidence="10" type="ORF">PSHT_11498</name>
</gene>
<feature type="transmembrane region" description="Helical" evidence="9">
    <location>
        <begin position="296"/>
        <end position="314"/>
    </location>
</feature>
<comment type="caution">
    <text evidence="10">The sequence shown here is derived from an EMBL/GenBank/DDBJ whole genome shotgun (WGS) entry which is preliminary data.</text>
</comment>
<feature type="transmembrane region" description="Helical" evidence="9">
    <location>
        <begin position="326"/>
        <end position="346"/>
    </location>
</feature>
<dbReference type="GO" id="GO:0008250">
    <property type="term" value="C:oligosaccharyltransferase complex"/>
    <property type="evidence" value="ECO:0007669"/>
    <property type="project" value="TreeGrafter"/>
</dbReference>
<comment type="subcellular location">
    <subcellularLocation>
        <location evidence="2">Endoplasmic reticulum membrane</location>
        <topology evidence="2">Multi-pass membrane protein</topology>
    </subcellularLocation>
</comment>
<evidence type="ECO:0000256" key="3">
    <source>
        <dbReference type="ARBA" id="ARBA00009561"/>
    </source>
</evidence>
<evidence type="ECO:0000256" key="4">
    <source>
        <dbReference type="ARBA" id="ARBA00022692"/>
    </source>
</evidence>
<dbReference type="Pfam" id="PF04756">
    <property type="entry name" value="OST3_OST6"/>
    <property type="match status" value="2"/>
</dbReference>
<dbReference type="Proteomes" id="UP000238274">
    <property type="component" value="Unassembled WGS sequence"/>
</dbReference>
<dbReference type="GO" id="GO:0018279">
    <property type="term" value="P:protein N-linked glycosylation via asparagine"/>
    <property type="evidence" value="ECO:0007669"/>
    <property type="project" value="TreeGrafter"/>
</dbReference>
<evidence type="ECO:0000256" key="5">
    <source>
        <dbReference type="ARBA" id="ARBA00022729"/>
    </source>
</evidence>
<evidence type="ECO:0000313" key="10">
    <source>
        <dbReference type="EMBL" id="POW03895.1"/>
    </source>
</evidence>
<sequence>MGISSGGGGGTADDVVAGGADGAGTGWVLHPGHRWWSKLKNQPTRDGTAAATFTAAASLLATANDTSIAKLVALTKAGNGLAPLNDKLYDEIFSAPRNFSLTLVLTALGSQFQCQPCQTFDTEYQLLARQWIKQPQHIRNSHFFAMLDFKEGKNTFAKLGLNTAPQARLYLSNHDSSIDPKKLTISYDFNKGGPKGLTAELFTDWVIEHASLPKFFKRPPNYGKIFAVGCVFLAIVILVKVAWPIVRLVITGYLAHDIRPDVVSDQIATVHGQRTTGNPSYIAGGYSNQYGVETQLIASLYGILAFAAYTLAFTVSKLDDPFRQRVAVYVWLGVYLTISSMLLNILDSKSETLFLFLLLLGSSD</sequence>
<dbReference type="AlphaFoldDB" id="A0A2S4V389"/>
<keyword evidence="5" id="KW-0732">Signal</keyword>
<comment type="similarity">
    <text evidence="3">Belongs to the OST3/OST6 family.</text>
</comment>
<keyword evidence="6" id="KW-0256">Endoplasmic reticulum</keyword>
<proteinExistence type="inferred from homology"/>
<dbReference type="InterPro" id="IPR021149">
    <property type="entry name" value="OligosaccharylTrfase_OST3/OST6"/>
</dbReference>
<evidence type="ECO:0000256" key="1">
    <source>
        <dbReference type="ARBA" id="ARBA00002791"/>
    </source>
</evidence>
<evidence type="ECO:0000256" key="6">
    <source>
        <dbReference type="ARBA" id="ARBA00022824"/>
    </source>
</evidence>
<accession>A0A2S4V389</accession>
<evidence type="ECO:0000256" key="8">
    <source>
        <dbReference type="ARBA" id="ARBA00023136"/>
    </source>
</evidence>
<comment type="function">
    <text evidence="1">Subunit of the oligosaccharyl transferase (OST) complex that catalyzes the initial transfer of a defined glycan (Glc(3)Man(9)GlcNAc(2) in eukaryotes) from the lipid carrier dolichol-pyrophosphate to an asparagine residue within an Asn-X-Ser/Thr consensus motif in nascent polypeptide chains, the first step in protein N-glycosylation. N-glycosylation occurs cotranslationally and the complex associates with the Sec61 complex at the channel-forming translocon complex that mediates protein translocation across the endoplasmic reticulum (ER). All subunits are required for a maximal enzyme activity.</text>
</comment>
<dbReference type="VEuPathDB" id="FungiDB:PSHT_11498"/>
<keyword evidence="4 9" id="KW-0812">Transmembrane</keyword>
<dbReference type="PANTHER" id="PTHR12692:SF0">
    <property type="entry name" value="GH11935P"/>
    <property type="match status" value="1"/>
</dbReference>
<reference evidence="11" key="3">
    <citation type="journal article" date="2018" name="Mol. Plant Microbe Interact.">
        <title>Genome sequence resources for the wheat stripe rust pathogen (Puccinia striiformis f. sp. tritici) and the barley stripe rust pathogen (Puccinia striiformis f. sp. hordei).</title>
        <authorList>
            <person name="Xia C."/>
            <person name="Wang M."/>
            <person name="Yin C."/>
            <person name="Cornejo O.E."/>
            <person name="Hulbert S.H."/>
            <person name="Chen X."/>
        </authorList>
    </citation>
    <scope>NUCLEOTIDE SEQUENCE [LARGE SCALE GENOMIC DNA]</scope>
    <source>
        <strain evidence="11">93TX-2</strain>
    </source>
</reference>
<evidence type="ECO:0000256" key="7">
    <source>
        <dbReference type="ARBA" id="ARBA00022989"/>
    </source>
</evidence>
<evidence type="ECO:0000256" key="2">
    <source>
        <dbReference type="ARBA" id="ARBA00004477"/>
    </source>
</evidence>
<reference evidence="11" key="2">
    <citation type="journal article" date="2018" name="BMC Genomics">
        <title>Genomic insights into host adaptation between the wheat stripe rust pathogen (Puccinia striiformis f. sp. tritici) and the barley stripe rust pathogen (Puccinia striiformis f. sp. hordei).</title>
        <authorList>
            <person name="Xia C."/>
            <person name="Wang M."/>
            <person name="Yin C."/>
            <person name="Cornejo O.E."/>
            <person name="Hulbert S.H."/>
            <person name="Chen X."/>
        </authorList>
    </citation>
    <scope>NUCLEOTIDE SEQUENCE [LARGE SCALE GENOMIC DNA]</scope>
    <source>
        <strain evidence="11">93TX-2</strain>
    </source>
</reference>
<feature type="transmembrane region" description="Helical" evidence="9">
    <location>
        <begin position="225"/>
        <end position="246"/>
    </location>
</feature>
<protein>
    <submittedName>
        <fullName evidence="10">Uncharacterized protein</fullName>
    </submittedName>
</protein>
<dbReference type="EMBL" id="PKSM01000191">
    <property type="protein sequence ID" value="POW03895.1"/>
    <property type="molecule type" value="Genomic_DNA"/>
</dbReference>
<name>A0A2S4V389_9BASI</name>